<feature type="compositionally biased region" description="Low complexity" evidence="1">
    <location>
        <begin position="94"/>
        <end position="107"/>
    </location>
</feature>
<gene>
    <name evidence="2" type="ORF">BT96DRAFT_1019732</name>
</gene>
<reference evidence="2" key="1">
    <citation type="journal article" date="2019" name="Environ. Microbiol.">
        <title>Fungal ecological strategies reflected in gene transcription - a case study of two litter decomposers.</title>
        <authorList>
            <person name="Barbi F."/>
            <person name="Kohler A."/>
            <person name="Barry K."/>
            <person name="Baskaran P."/>
            <person name="Daum C."/>
            <person name="Fauchery L."/>
            <person name="Ihrmark K."/>
            <person name="Kuo A."/>
            <person name="LaButti K."/>
            <person name="Lipzen A."/>
            <person name="Morin E."/>
            <person name="Grigoriev I.V."/>
            <person name="Henrissat B."/>
            <person name="Lindahl B."/>
            <person name="Martin F."/>
        </authorList>
    </citation>
    <scope>NUCLEOTIDE SEQUENCE</scope>
    <source>
        <strain evidence="2">JB14</strain>
    </source>
</reference>
<protein>
    <submittedName>
        <fullName evidence="2">Uncharacterized protein</fullName>
    </submittedName>
</protein>
<dbReference type="Proteomes" id="UP000799118">
    <property type="component" value="Unassembled WGS sequence"/>
</dbReference>
<proteinExistence type="predicted"/>
<sequence>MPAKQSSLPTQCQSICNPVVTILNGNCTPLQECCTDAFIGNLTACYECVGNATSVSNYSVPQTSLDQLAVECAEEGLTIDDPTLPGQNPNRTVSGLPTSSGSAAGSSTSSFLQSTITSGFTAPTFTQSTVTALTSATSPSATSPTASTTPSSGNSSSSGASNRDWSWKLIAGSICAAWAAAFIGV</sequence>
<accession>A0A6A4HQV0</accession>
<organism evidence="2 3">
    <name type="scientific">Gymnopus androsaceus JB14</name>
    <dbReference type="NCBI Taxonomy" id="1447944"/>
    <lineage>
        <taxon>Eukaryota</taxon>
        <taxon>Fungi</taxon>
        <taxon>Dikarya</taxon>
        <taxon>Basidiomycota</taxon>
        <taxon>Agaricomycotina</taxon>
        <taxon>Agaricomycetes</taxon>
        <taxon>Agaricomycetidae</taxon>
        <taxon>Agaricales</taxon>
        <taxon>Marasmiineae</taxon>
        <taxon>Omphalotaceae</taxon>
        <taxon>Gymnopus</taxon>
    </lineage>
</organism>
<keyword evidence="3" id="KW-1185">Reference proteome</keyword>
<feature type="region of interest" description="Disordered" evidence="1">
    <location>
        <begin position="136"/>
        <end position="161"/>
    </location>
</feature>
<dbReference type="EMBL" id="ML769473">
    <property type="protein sequence ID" value="KAE9399125.1"/>
    <property type="molecule type" value="Genomic_DNA"/>
</dbReference>
<evidence type="ECO:0000313" key="2">
    <source>
        <dbReference type="EMBL" id="KAE9399125.1"/>
    </source>
</evidence>
<dbReference type="AlphaFoldDB" id="A0A6A4HQV0"/>
<name>A0A6A4HQV0_9AGAR</name>
<dbReference type="OrthoDB" id="3030369at2759"/>
<evidence type="ECO:0000313" key="3">
    <source>
        <dbReference type="Proteomes" id="UP000799118"/>
    </source>
</evidence>
<evidence type="ECO:0000256" key="1">
    <source>
        <dbReference type="SAM" id="MobiDB-lite"/>
    </source>
</evidence>
<feature type="region of interest" description="Disordered" evidence="1">
    <location>
        <begin position="78"/>
        <end position="107"/>
    </location>
</feature>